<evidence type="ECO:0000256" key="1">
    <source>
        <dbReference type="SAM" id="MobiDB-lite"/>
    </source>
</evidence>
<feature type="compositionally biased region" description="Pro residues" evidence="1">
    <location>
        <begin position="1162"/>
        <end position="1173"/>
    </location>
</feature>
<reference evidence="2 3" key="1">
    <citation type="journal article" date="2024" name="Commun. Biol.">
        <title>Comparative genomic analysis of thermophilic fungi reveals convergent evolutionary adaptations and gene losses.</title>
        <authorList>
            <person name="Steindorff A.S."/>
            <person name="Aguilar-Pontes M.V."/>
            <person name="Robinson A.J."/>
            <person name="Andreopoulos B."/>
            <person name="LaButti K."/>
            <person name="Kuo A."/>
            <person name="Mondo S."/>
            <person name="Riley R."/>
            <person name="Otillar R."/>
            <person name="Haridas S."/>
            <person name="Lipzen A."/>
            <person name="Grimwood J."/>
            <person name="Schmutz J."/>
            <person name="Clum A."/>
            <person name="Reid I.D."/>
            <person name="Moisan M.C."/>
            <person name="Butler G."/>
            <person name="Nguyen T.T.M."/>
            <person name="Dewar K."/>
            <person name="Conant G."/>
            <person name="Drula E."/>
            <person name="Henrissat B."/>
            <person name="Hansel C."/>
            <person name="Singer S."/>
            <person name="Hutchinson M.I."/>
            <person name="de Vries R.P."/>
            <person name="Natvig D.O."/>
            <person name="Powell A.J."/>
            <person name="Tsang A."/>
            <person name="Grigoriev I.V."/>
        </authorList>
    </citation>
    <scope>NUCLEOTIDE SEQUENCE [LARGE SCALE GENOMIC DNA]</scope>
    <source>
        <strain evidence="2 3">CBS 494.80</strain>
    </source>
</reference>
<feature type="compositionally biased region" description="Basic and acidic residues" evidence="1">
    <location>
        <begin position="1131"/>
        <end position="1148"/>
    </location>
</feature>
<feature type="region of interest" description="Disordered" evidence="1">
    <location>
        <begin position="1"/>
        <end position="70"/>
    </location>
</feature>
<evidence type="ECO:0000313" key="2">
    <source>
        <dbReference type="EMBL" id="KAL2074617.1"/>
    </source>
</evidence>
<gene>
    <name evidence="2" type="ORF">VTL71DRAFT_8395</name>
</gene>
<feature type="compositionally biased region" description="Polar residues" evidence="1">
    <location>
        <begin position="1088"/>
        <end position="1101"/>
    </location>
</feature>
<proteinExistence type="predicted"/>
<dbReference type="Proteomes" id="UP001595075">
    <property type="component" value="Unassembled WGS sequence"/>
</dbReference>
<feature type="compositionally biased region" description="Polar residues" evidence="1">
    <location>
        <begin position="1"/>
        <end position="14"/>
    </location>
</feature>
<dbReference type="PANTHER" id="PTHR33099:SF7">
    <property type="entry name" value="MYND-TYPE DOMAIN-CONTAINING PROTEIN"/>
    <property type="match status" value="1"/>
</dbReference>
<comment type="caution">
    <text evidence="2">The sequence shown here is derived from an EMBL/GenBank/DDBJ whole genome shotgun (WGS) entry which is preliminary data.</text>
</comment>
<sequence>MATATIDGSNNGDISNGRVGGERFQQSDGMMEEHDSRAAHGMPTYPQVDREDISSGSKHGGSQVVAKSSEKTTVLGREGCEIWFPPTQIKKMLGDHLQTATRPCKIFYHDALKDAPNPGLFVRVSGPVAFPFLERDIECIIEASQRSELETETEETPSAKTTWEVPFDMIELRNPSWSHLITTVVSRISSEFEIDQTGRGILATKPLLILYGPDSIAKPLNCQNSEPPVFGFLDITLPSKYAGGELHVEHDGRKEQIPVIQNSEYDCSCLAWFSNVACTSAPSSEGHRLVLRYTLEHKSPGPICCATPLAEEVIKLQSILTSWIKQKDQITHKILSYVLSNKYEDGQLDHIKFSDSDQLAVTQLIEACAEVGLFLCLSTLIARIAPQKDVASSSEATERGNCPSNSCQLGRIVGLDGKELLEDYRMDFKEDDIVQDRPFEGDDYVLDEESETENNSVVKIFRKSVVIMMPLEARIPFLYGVSAPDYNERVKELLAHFCSLSKSSVEFATSENEIRQVCDAVLSTISWDPARVFSFASGYTKDVQSFVLKAIQLLGDKCLLSRAFPIGFADFDNFQMLESASKSFGPNWLRCSLSQQLAEMTDFLNRFAVIGRIETLISDNSWVNMQYESAIKALRFASHEDIEGAIKAASFWESDSRLETILIPSIKKELLGNYMVLTLLSQLSVEKQIPRSVFEALAPISIEHFTLGTHWSCFYQPMANILLHCHNLGLSVPFQQAITQISCAALKASLDELENEYLKFLGKLAATIDRTTCMALPIVQGLFQHVINLIALKCAPVKDTWVLSPAGCGCSDCNELDAFLNNHLVDGARFRRKAEQRNHLELRLQMHHPTRVKTMTVVAPELPYILRVIKIAGPTDNPIQYWLKKYEALSTSINWLGSKRLRHLLGPHYSNLMALKPIYFTPIISDTVSQVVDLTAENHISSANTPPPLPPNVLGSHNRSQFDPASRVALSHPVTSQNMSSATAFLPINPLFPSQLLTTSTRSTAEGVRNNQASGHVITNNQRIGSPATVVQSIARPNVSRHDVLQRAAAHTTAPTVAPSRRIVVKTENLAPPSHQSIDIQRPGETRTPITPVSISTNSPRDSPLRQLGAQQNGNSALPKRKDPPPSAERSSSKDSPLEANKRVRVEEPISIPGGVWGSIDAPPPPLPDNHTPPPPPAWVVSALANLEPRFPGHRFKCIMRHHPVSPNSKVPYANPDFGYPLPANVTYMWIPRIQCEDCPEKLYIPGSGKSVSNFVIHLKSRMHASNVETRLQRRI</sequence>
<dbReference type="EMBL" id="JAZHXI010000002">
    <property type="protein sequence ID" value="KAL2074617.1"/>
    <property type="molecule type" value="Genomic_DNA"/>
</dbReference>
<feature type="region of interest" description="Disordered" evidence="1">
    <location>
        <begin position="1067"/>
        <end position="1173"/>
    </location>
</feature>
<keyword evidence="3" id="KW-1185">Reference proteome</keyword>
<evidence type="ECO:0000313" key="3">
    <source>
        <dbReference type="Proteomes" id="UP001595075"/>
    </source>
</evidence>
<protein>
    <submittedName>
        <fullName evidence="2">Uncharacterized protein</fullName>
    </submittedName>
</protein>
<accession>A0ABR4CXP2</accession>
<name>A0ABR4CXP2_9HELO</name>
<organism evidence="2 3">
    <name type="scientific">Oculimacula yallundae</name>
    <dbReference type="NCBI Taxonomy" id="86028"/>
    <lineage>
        <taxon>Eukaryota</taxon>
        <taxon>Fungi</taxon>
        <taxon>Dikarya</taxon>
        <taxon>Ascomycota</taxon>
        <taxon>Pezizomycotina</taxon>
        <taxon>Leotiomycetes</taxon>
        <taxon>Helotiales</taxon>
        <taxon>Ploettnerulaceae</taxon>
        <taxon>Oculimacula</taxon>
    </lineage>
</organism>
<dbReference type="PANTHER" id="PTHR33099">
    <property type="entry name" value="FE2OG DIOXYGENASE DOMAIN-CONTAINING PROTEIN"/>
    <property type="match status" value="1"/>
</dbReference>